<reference evidence="3 4" key="1">
    <citation type="journal article" date="2012" name="Fungal Genet. Biol.">
        <title>The genome of the xerotolerant mold Wallemia sebi reveals adaptations to osmotic stress and suggests cryptic sexual reproduction.</title>
        <authorList>
            <person name="Padamsee M."/>
            <person name="Kumar T.K.A."/>
            <person name="Riley R."/>
            <person name="Binder M."/>
            <person name="Boyd A."/>
            <person name="Calvo A.M."/>
            <person name="Furukawa K."/>
            <person name="Hesse C."/>
            <person name="Hohmann S."/>
            <person name="James T.Y."/>
            <person name="LaButti K."/>
            <person name="Lapidus A."/>
            <person name="Lindquist E."/>
            <person name="Lucas S."/>
            <person name="Miller K."/>
            <person name="Shantappa S."/>
            <person name="Grigoriev I.V."/>
            <person name="Hibbett D.S."/>
            <person name="McLaughlin D.J."/>
            <person name="Spatafora J.W."/>
            <person name="Aime M.C."/>
        </authorList>
    </citation>
    <scope>NUCLEOTIDE SEQUENCE [LARGE SCALE GENOMIC DNA]</scope>
    <source>
        <strain evidence="4">ATCC MYA-4683 / CBS 633.66</strain>
    </source>
</reference>
<evidence type="ECO:0000313" key="3">
    <source>
        <dbReference type="EMBL" id="EIM20968.1"/>
    </source>
</evidence>
<dbReference type="Pfam" id="PF05922">
    <property type="entry name" value="Inhibitor_I9"/>
    <property type="match status" value="1"/>
</dbReference>
<dbReference type="HOGENOM" id="CLU_156026_2_1_1"/>
<protein>
    <recommendedName>
        <fullName evidence="2">Inhibitor I9 domain-containing protein</fullName>
    </recommendedName>
</protein>
<comment type="similarity">
    <text evidence="1">Belongs to the protease inhibitor I9 family.</text>
</comment>
<dbReference type="KEGG" id="wse:WALSEDRAFT_64861"/>
<dbReference type="Proteomes" id="UP000005242">
    <property type="component" value="Unassembled WGS sequence"/>
</dbReference>
<dbReference type="OMA" id="HEYGSTL"/>
<proteinExistence type="inferred from homology"/>
<name>I4YAH6_WALMC</name>
<dbReference type="InterPro" id="IPR010259">
    <property type="entry name" value="S8pro/Inhibitor_I9"/>
</dbReference>
<feature type="domain" description="Inhibitor I9" evidence="2">
    <location>
        <begin position="8"/>
        <end position="81"/>
    </location>
</feature>
<dbReference type="RefSeq" id="XP_006958960.1">
    <property type="nucleotide sequence ID" value="XM_006958898.1"/>
</dbReference>
<evidence type="ECO:0000256" key="1">
    <source>
        <dbReference type="ARBA" id="ARBA00038069"/>
    </source>
</evidence>
<keyword evidence="4" id="KW-1185">Reference proteome</keyword>
<dbReference type="SUPFAM" id="SSF54897">
    <property type="entry name" value="Protease propeptides/inhibitors"/>
    <property type="match status" value="1"/>
</dbReference>
<dbReference type="PANTHER" id="PTHR28288:SF2">
    <property type="entry name" value="PROTEASE B INHIBITOR 2"/>
    <property type="match status" value="1"/>
</dbReference>
<dbReference type="InterPro" id="IPR052471">
    <property type="entry name" value="PBI_I9"/>
</dbReference>
<gene>
    <name evidence="3" type="ORF">WALSEDRAFT_64861</name>
</gene>
<dbReference type="AlphaFoldDB" id="I4YAH6"/>
<dbReference type="GeneID" id="18474962"/>
<dbReference type="GO" id="GO:0004866">
    <property type="term" value="F:endopeptidase inhibitor activity"/>
    <property type="evidence" value="ECO:0007669"/>
    <property type="project" value="TreeGrafter"/>
</dbReference>
<organism evidence="3 4">
    <name type="scientific">Wallemia mellicola (strain ATCC MYA-4683 / CBS 633.66)</name>
    <name type="common">Wallemia sebi (CBS 633.66)</name>
    <dbReference type="NCBI Taxonomy" id="671144"/>
    <lineage>
        <taxon>Eukaryota</taxon>
        <taxon>Fungi</taxon>
        <taxon>Dikarya</taxon>
        <taxon>Basidiomycota</taxon>
        <taxon>Wallemiomycotina</taxon>
        <taxon>Wallemiomycetes</taxon>
        <taxon>Wallemiales</taxon>
        <taxon>Wallemiaceae</taxon>
        <taxon>Wallemia</taxon>
    </lineage>
</organism>
<accession>I4YAH6</accession>
<evidence type="ECO:0000259" key="2">
    <source>
        <dbReference type="Pfam" id="PF05922"/>
    </source>
</evidence>
<dbReference type="Gene3D" id="3.30.70.80">
    <property type="entry name" value="Peptidase S8 propeptide/proteinase inhibitor I9"/>
    <property type="match status" value="1"/>
</dbReference>
<evidence type="ECO:0000313" key="4">
    <source>
        <dbReference type="Proteomes" id="UP000005242"/>
    </source>
</evidence>
<dbReference type="EMBL" id="JH668235">
    <property type="protein sequence ID" value="EIM20968.1"/>
    <property type="molecule type" value="Genomic_DNA"/>
</dbReference>
<dbReference type="GO" id="GO:0042144">
    <property type="term" value="P:vacuole fusion, non-autophagic"/>
    <property type="evidence" value="ECO:0007669"/>
    <property type="project" value="TreeGrafter"/>
</dbReference>
<dbReference type="InterPro" id="IPR037045">
    <property type="entry name" value="S8pro/Inhibitor_I9_sf"/>
</dbReference>
<dbReference type="eggNOG" id="ENOG502SBW1">
    <property type="taxonomic scope" value="Eukaryota"/>
</dbReference>
<sequence length="82" mass="9184">MNAEQHERYIVVFKDSASDAEIKNYAQEVESGGGKIVHHYNPDGIMKSFAGHIPQNVYTSLSAQSGQSPIDFIEKDKEMKIQ</sequence>
<dbReference type="InParanoid" id="I4YAH6"/>
<dbReference type="PANTHER" id="PTHR28288">
    <property type="entry name" value="PROTEASE B INHIBITOR 2"/>
    <property type="match status" value="1"/>
</dbReference>